<feature type="compositionally biased region" description="Low complexity" evidence="5">
    <location>
        <begin position="1127"/>
        <end position="1146"/>
    </location>
</feature>
<dbReference type="PANTHER" id="PTHR16515:SF37">
    <property type="entry name" value="PR DOMAIN ZINC FINGER PROTEIN 2"/>
    <property type="match status" value="1"/>
</dbReference>
<dbReference type="FunFam" id="3.30.160.60:FF:002781">
    <property type="entry name" value="PR/SET domain 2"/>
    <property type="match status" value="1"/>
</dbReference>
<dbReference type="InterPro" id="IPR009170">
    <property type="entry name" value="PRDM2"/>
</dbReference>
<feature type="compositionally biased region" description="Polar residues" evidence="5">
    <location>
        <begin position="1691"/>
        <end position="1702"/>
    </location>
</feature>
<feature type="region of interest" description="Disordered" evidence="5">
    <location>
        <begin position="587"/>
        <end position="614"/>
    </location>
</feature>
<proteinExistence type="predicted"/>
<evidence type="ECO:0000259" key="7">
    <source>
        <dbReference type="PROSITE" id="PS50280"/>
    </source>
</evidence>
<feature type="domain" description="C2H2-type" evidence="6">
    <location>
        <begin position="361"/>
        <end position="388"/>
    </location>
</feature>
<feature type="compositionally biased region" description="Basic residues" evidence="5">
    <location>
        <begin position="1703"/>
        <end position="1718"/>
    </location>
</feature>
<feature type="region of interest" description="Disordered" evidence="5">
    <location>
        <begin position="1078"/>
        <end position="1146"/>
    </location>
</feature>
<feature type="region of interest" description="Disordered" evidence="5">
    <location>
        <begin position="1664"/>
        <end position="1755"/>
    </location>
</feature>
<organism evidence="8 9">
    <name type="scientific">Pleurodeles waltl</name>
    <name type="common">Iberian ribbed newt</name>
    <dbReference type="NCBI Taxonomy" id="8319"/>
    <lineage>
        <taxon>Eukaryota</taxon>
        <taxon>Metazoa</taxon>
        <taxon>Chordata</taxon>
        <taxon>Craniata</taxon>
        <taxon>Vertebrata</taxon>
        <taxon>Euteleostomi</taxon>
        <taxon>Amphibia</taxon>
        <taxon>Batrachia</taxon>
        <taxon>Caudata</taxon>
        <taxon>Salamandroidea</taxon>
        <taxon>Salamandridae</taxon>
        <taxon>Pleurodelinae</taxon>
        <taxon>Pleurodeles</taxon>
    </lineage>
</organism>
<feature type="region of interest" description="Disordered" evidence="5">
    <location>
        <begin position="700"/>
        <end position="723"/>
    </location>
</feature>
<feature type="domain" description="C2H2-type" evidence="6">
    <location>
        <begin position="1202"/>
        <end position="1229"/>
    </location>
</feature>
<feature type="compositionally biased region" description="Polar residues" evidence="5">
    <location>
        <begin position="1723"/>
        <end position="1734"/>
    </location>
</feature>
<dbReference type="Gene3D" id="2.170.270.10">
    <property type="entry name" value="SET domain"/>
    <property type="match status" value="1"/>
</dbReference>
<dbReference type="SMART" id="SM00317">
    <property type="entry name" value="SET"/>
    <property type="match status" value="1"/>
</dbReference>
<dbReference type="GO" id="GO:0010468">
    <property type="term" value="P:regulation of gene expression"/>
    <property type="evidence" value="ECO:0007669"/>
    <property type="project" value="TreeGrafter"/>
</dbReference>
<dbReference type="EMBL" id="JANPWB010000010">
    <property type="protein sequence ID" value="KAJ1144286.1"/>
    <property type="molecule type" value="Genomic_DNA"/>
</dbReference>
<protein>
    <recommendedName>
        <fullName evidence="10">PR domain zinc finger protein 2</fullName>
    </recommendedName>
</protein>
<dbReference type="SMART" id="SM00355">
    <property type="entry name" value="ZnF_C2H2"/>
    <property type="match status" value="8"/>
</dbReference>
<dbReference type="InterPro" id="IPR046341">
    <property type="entry name" value="SET_dom_sf"/>
</dbReference>
<feature type="compositionally biased region" description="Low complexity" evidence="5">
    <location>
        <begin position="1547"/>
        <end position="1561"/>
    </location>
</feature>
<feature type="region of interest" description="Disordered" evidence="5">
    <location>
        <begin position="376"/>
        <end position="421"/>
    </location>
</feature>
<feature type="domain" description="C2H2-type" evidence="6">
    <location>
        <begin position="1259"/>
        <end position="1287"/>
    </location>
</feature>
<feature type="region of interest" description="Disordered" evidence="5">
    <location>
        <begin position="155"/>
        <end position="218"/>
    </location>
</feature>
<dbReference type="InterPro" id="IPR044414">
    <property type="entry name" value="PRDM2_PR-SET"/>
</dbReference>
<evidence type="ECO:0000256" key="1">
    <source>
        <dbReference type="ARBA" id="ARBA00023015"/>
    </source>
</evidence>
<feature type="region of interest" description="Disordered" evidence="5">
    <location>
        <begin position="1547"/>
        <end position="1626"/>
    </location>
</feature>
<comment type="caution">
    <text evidence="8">The sequence shown here is derived from an EMBL/GenBank/DDBJ whole genome shotgun (WGS) entry which is preliminary data.</text>
</comment>
<feature type="compositionally biased region" description="Polar residues" evidence="5">
    <location>
        <begin position="956"/>
        <end position="971"/>
    </location>
</feature>
<evidence type="ECO:0000256" key="3">
    <source>
        <dbReference type="PIRSR" id="PIRSR002395-1"/>
    </source>
</evidence>
<feature type="compositionally biased region" description="Polar residues" evidence="5">
    <location>
        <begin position="1510"/>
        <end position="1521"/>
    </location>
</feature>
<dbReference type="PROSITE" id="PS50157">
    <property type="entry name" value="ZINC_FINGER_C2H2_2"/>
    <property type="match status" value="7"/>
</dbReference>
<feature type="cross-link" description="Glycyl lysine isopeptide (Lys-Gly) (interchain with G-Cter in SUMO2)" evidence="3">
    <location>
        <position position="739"/>
    </location>
</feature>
<dbReference type="SUPFAM" id="SSF82199">
    <property type="entry name" value="SET domain"/>
    <property type="match status" value="1"/>
</dbReference>
<evidence type="ECO:0000313" key="9">
    <source>
        <dbReference type="Proteomes" id="UP001066276"/>
    </source>
</evidence>
<dbReference type="Pfam" id="PF21549">
    <property type="entry name" value="PRDM2_PR"/>
    <property type="match status" value="1"/>
</dbReference>
<feature type="compositionally biased region" description="Basic and acidic residues" evidence="5">
    <location>
        <begin position="400"/>
        <end position="415"/>
    </location>
</feature>
<feature type="domain" description="SET" evidence="7">
    <location>
        <begin position="28"/>
        <end position="141"/>
    </location>
</feature>
<keyword evidence="2" id="KW-0804">Transcription</keyword>
<feature type="compositionally biased region" description="Basic residues" evidence="5">
    <location>
        <begin position="158"/>
        <end position="173"/>
    </location>
</feature>
<keyword evidence="1" id="KW-0805">Transcription regulation</keyword>
<dbReference type="Pfam" id="PF13912">
    <property type="entry name" value="zf-C2H2_6"/>
    <property type="match status" value="2"/>
</dbReference>
<feature type="compositionally biased region" description="Basic residues" evidence="5">
    <location>
        <begin position="1680"/>
        <end position="1690"/>
    </location>
</feature>
<keyword evidence="4" id="KW-0863">Zinc-finger</keyword>
<dbReference type="Gene3D" id="3.30.160.60">
    <property type="entry name" value="Classic Zinc Finger"/>
    <property type="match status" value="2"/>
</dbReference>
<feature type="compositionally biased region" description="Polar residues" evidence="5">
    <location>
        <begin position="587"/>
        <end position="603"/>
    </location>
</feature>
<gene>
    <name evidence="8" type="ORF">NDU88_010587</name>
</gene>
<dbReference type="GO" id="GO:0008270">
    <property type="term" value="F:zinc ion binding"/>
    <property type="evidence" value="ECO:0007669"/>
    <property type="project" value="UniProtKB-KW"/>
</dbReference>
<dbReference type="GO" id="GO:0042054">
    <property type="term" value="F:histone methyltransferase activity"/>
    <property type="evidence" value="ECO:0007669"/>
    <property type="project" value="InterPro"/>
</dbReference>
<dbReference type="InterPro" id="IPR050331">
    <property type="entry name" value="Zinc_finger"/>
</dbReference>
<dbReference type="InterPro" id="IPR036236">
    <property type="entry name" value="Znf_C2H2_sf"/>
</dbReference>
<evidence type="ECO:0000256" key="4">
    <source>
        <dbReference type="PROSITE-ProRule" id="PRU00042"/>
    </source>
</evidence>
<sequence length="1755" mass="193929">MNQDGDTAVEEDETLADVPQHVFDTLPDEVKLFPSAVNKARLGVWTTKRILKGRKFGPFVGEKKKRSQVKSNVYMWEVYYPNLGWMCIDATDPKKGSWLRYVNWARSAKEQNLCPLEIKRAIYYKTLKPIEPGEELLVWYNGEDNPEIAAAIEEERAKHRIKRNSPKAKKGRRRSLDGKRKGNKGTGVRQRKQDSGDTSADMRDSEEGLKEKRSSVSPVLSLEQTALIQEMVNQDALPKLMIPPCYETQIMSDNKPESLTICEGGIYKSHAQKEGSDNEDVFANEENLETLEKSNSTLKEPLQPSPKKKVAVKTPKIKKESNGDLPDAFMFPCQHCERKFTTKQGLERHMHIHVSSLNHAFKCRYCGKAFGTQINRRRHERRHEAGPKRKPATLPSEDVSDNRITMDDTSLKTPDEQSVPSFAQDCRISESEKLGHETPYSCLKEENMEPQGFHPCKYCKKVFGTHINMRRHQRRVHERHLIPKGVRRKGLLEEKQSQTEKTQPTQSVYTTSTEFEEDNEADDVYIMDVSNNISENLNYYIDGKIESTSSATSCEVIEVPSNSTEMYGINCLLAPVKIEVAQTMPPQTHTTDNLTESSSSGTNESKKRRTTSPPLVPILKTEVKAEPITPLCSLNLPLSVSVSDSSPFHKEKNVFLSSKLKQLLQTQEGNKLSPSLLTEATKLSPNVPSPILPAVCSRFKRRTSTPPSSPQHSPTPRDFGKPVEGKGIWNEGLGAKIPKLESHDSSPAWSLSGREERESMSPLCSDDFKALKDWTANLSFSSGFNQQPLDLSSGVKLKSEDMCSPGPWESVLDLSVHKKTCDTEIQEQKGNTVVQTTCGILKKKKPTTCMLQKVLLNEYNGVDLVVEDGPCSSTGTGPYPIEQQSHTEPISFPPAASLLTCSHILQIYDLPTCPTLPLLIPTNVASPLTCHPEITISTTLSLSPNVLTSLPEPTHMTPTHSCTSPPASTILSPLPEPSGTTSSHTCLSPPSSARILSPLPEPAKVTPERSCTSPPSSSGVSSFAAAANYMSTDACEPSPLQATILSSPPEPINVSLSNSCTSAFLSSAVLSSVPEPANVAPARSCTSPLSNSTRSPLPVLSPTASPSLSPVPSDDPSVSSPGPPTLSPSSSSDSSDSSDSSSCSSSPPPLSVASFVASPPSTVAPPLLLIKHEVMEEQVEPKENTRIASEQSSIRDSFSKNFVCNVCESPFFSIKELTKHLSAHAEDYPFKCEFCVQLFKDKSSLTEHRFLLHGIGKIFICSVCKKEFAFLCNLQQHQQDLHPDKEYTYHELESGTLRPQNFTDPSKANLNQFISLPEESLPPCHEEEEDLDDSSEELYTTIKIMASGEKSKDPDVRMGLNQHYPSFKPPPFQYHNRNPLGIGTTATNFTTHNIPQTFTTAIRCTKCGKSVDNMPELHKHILVCASASDKKRYTPKKNPVPLKQTVQPKNGLLILDSSDKNPFRRAGQPKKMQFSIEISKMSGNKLKTSALKKKNQLVHKAILQKKKSAKQNADLKTNVSNPEPHICPYCNREFTYFGSLNKHASYSCPKKPVSPVSKKNSPQPPKKTKKASSSPNSEKSSSQRRRTADAEIKMQSTESHLGKTRARSTGPAQINLPTVSEKPKQNVKYVSAVKSKKQGSPPAVRNSSPVRMVKIPQVVELKKPKTSLLHLPPPSSNKKTSGKLHVRVQRNKATLQSKSSGGNKKRIERYNMKSKKKTGGPITRSSQFATSTDAIENKKEDSIGKQDVKDLRNFP</sequence>
<keyword evidence="9" id="KW-1185">Reference proteome</keyword>
<reference evidence="8" key="1">
    <citation type="journal article" date="2022" name="bioRxiv">
        <title>Sequencing and chromosome-scale assembly of the giantPleurodeles waltlgenome.</title>
        <authorList>
            <person name="Brown T."/>
            <person name="Elewa A."/>
            <person name="Iarovenko S."/>
            <person name="Subramanian E."/>
            <person name="Araus A.J."/>
            <person name="Petzold A."/>
            <person name="Susuki M."/>
            <person name="Suzuki K.-i.T."/>
            <person name="Hayashi T."/>
            <person name="Toyoda A."/>
            <person name="Oliveira C."/>
            <person name="Osipova E."/>
            <person name="Leigh N.D."/>
            <person name="Simon A."/>
            <person name="Yun M.H."/>
        </authorList>
    </citation>
    <scope>NUCLEOTIDE SEQUENCE</scope>
    <source>
        <strain evidence="8">20211129_DDA</strain>
        <tissue evidence="8">Liver</tissue>
    </source>
</reference>
<evidence type="ECO:0000256" key="2">
    <source>
        <dbReference type="ARBA" id="ARBA00023163"/>
    </source>
</evidence>
<feature type="compositionally biased region" description="Low complexity" evidence="5">
    <location>
        <begin position="704"/>
        <end position="717"/>
    </location>
</feature>
<evidence type="ECO:0000256" key="5">
    <source>
        <dbReference type="SAM" id="MobiDB-lite"/>
    </source>
</evidence>
<feature type="compositionally biased region" description="Low complexity" evidence="5">
    <location>
        <begin position="1105"/>
        <end position="1120"/>
    </location>
</feature>
<dbReference type="CDD" id="cd19188">
    <property type="entry name" value="PR-SET_PRDM2"/>
    <property type="match status" value="1"/>
</dbReference>
<evidence type="ECO:0000259" key="6">
    <source>
        <dbReference type="PROSITE" id="PS50157"/>
    </source>
</evidence>
<feature type="domain" description="C2H2-type" evidence="6">
    <location>
        <begin position="331"/>
        <end position="358"/>
    </location>
</feature>
<dbReference type="Pfam" id="PF00096">
    <property type="entry name" value="zf-C2H2"/>
    <property type="match status" value="2"/>
</dbReference>
<feature type="domain" description="C2H2-type" evidence="6">
    <location>
        <begin position="1525"/>
        <end position="1552"/>
    </location>
</feature>
<dbReference type="SUPFAM" id="SSF57667">
    <property type="entry name" value="beta-beta-alpha zinc fingers"/>
    <property type="match status" value="3"/>
</dbReference>
<feature type="region of interest" description="Disordered" evidence="5">
    <location>
        <begin position="1504"/>
        <end position="1524"/>
    </location>
</feature>
<dbReference type="PROSITE" id="PS00028">
    <property type="entry name" value="ZINC_FINGER_C2H2_1"/>
    <property type="match status" value="6"/>
</dbReference>
<dbReference type="PANTHER" id="PTHR16515">
    <property type="entry name" value="PR DOMAIN ZINC FINGER PROTEIN"/>
    <property type="match status" value="1"/>
</dbReference>
<feature type="region of interest" description="Disordered" evidence="5">
    <location>
        <begin position="489"/>
        <end position="513"/>
    </location>
</feature>
<feature type="compositionally biased region" description="Polar residues" evidence="5">
    <location>
        <begin position="499"/>
        <end position="513"/>
    </location>
</feature>
<dbReference type="InterPro" id="IPR001214">
    <property type="entry name" value="SET_dom"/>
</dbReference>
<feature type="domain" description="C2H2-type" evidence="6">
    <location>
        <begin position="454"/>
        <end position="477"/>
    </location>
</feature>
<dbReference type="FunFam" id="3.30.160.60:FF:000724">
    <property type="entry name" value="PR domain zinc finger protein 2"/>
    <property type="match status" value="1"/>
</dbReference>
<feature type="compositionally biased region" description="Basic and acidic residues" evidence="5">
    <location>
        <begin position="1735"/>
        <end position="1755"/>
    </location>
</feature>
<feature type="compositionally biased region" description="Polar residues" evidence="5">
    <location>
        <begin position="1084"/>
        <end position="1095"/>
    </location>
</feature>
<dbReference type="PIRSF" id="PIRSF002395">
    <property type="entry name" value="RIZ_SET"/>
    <property type="match status" value="1"/>
</dbReference>
<feature type="cross-link" description="Glycyl lysine isopeptide (Lys-Gly) (interchain with G-Cter in SUMO2)" evidence="3">
    <location>
        <position position="620"/>
    </location>
</feature>
<dbReference type="Proteomes" id="UP001066276">
    <property type="component" value="Chromosome 6"/>
</dbReference>
<dbReference type="PROSITE" id="PS50280">
    <property type="entry name" value="SET"/>
    <property type="match status" value="1"/>
</dbReference>
<feature type="region of interest" description="Disordered" evidence="5">
    <location>
        <begin position="294"/>
        <end position="323"/>
    </location>
</feature>
<feature type="compositionally biased region" description="Basic and acidic residues" evidence="5">
    <location>
        <begin position="191"/>
        <end position="214"/>
    </location>
</feature>
<dbReference type="GO" id="GO:0005634">
    <property type="term" value="C:nucleus"/>
    <property type="evidence" value="ECO:0007669"/>
    <property type="project" value="TreeGrafter"/>
</dbReference>
<evidence type="ECO:0008006" key="10">
    <source>
        <dbReference type="Google" id="ProtNLM"/>
    </source>
</evidence>
<accession>A0AAV7QV21</accession>
<keyword evidence="4" id="KW-0862">Zinc</keyword>
<name>A0AAV7QV21_PLEWA</name>
<feature type="region of interest" description="Disordered" evidence="5">
    <location>
        <begin position="952"/>
        <end position="1017"/>
    </location>
</feature>
<keyword evidence="4" id="KW-0479">Metal-binding</keyword>
<dbReference type="InterPro" id="IPR013087">
    <property type="entry name" value="Znf_C2H2_type"/>
</dbReference>
<evidence type="ECO:0000313" key="8">
    <source>
        <dbReference type="EMBL" id="KAJ1144286.1"/>
    </source>
</evidence>
<feature type="domain" description="C2H2-type" evidence="6">
    <location>
        <begin position="1230"/>
        <end position="1253"/>
    </location>
</feature>
<feature type="compositionally biased region" description="Low complexity" evidence="5">
    <location>
        <begin position="1571"/>
        <end position="1580"/>
    </location>
</feature>
<feature type="compositionally biased region" description="Polar residues" evidence="5">
    <location>
        <begin position="978"/>
        <end position="991"/>
    </location>
</feature>